<proteinExistence type="predicted"/>
<organism evidence="2 3">
    <name type="scientific">Porites lobata</name>
    <dbReference type="NCBI Taxonomy" id="104759"/>
    <lineage>
        <taxon>Eukaryota</taxon>
        <taxon>Metazoa</taxon>
        <taxon>Cnidaria</taxon>
        <taxon>Anthozoa</taxon>
        <taxon>Hexacorallia</taxon>
        <taxon>Scleractinia</taxon>
        <taxon>Fungiina</taxon>
        <taxon>Poritidae</taxon>
        <taxon>Porites</taxon>
    </lineage>
</organism>
<keyword evidence="1" id="KW-0238">DNA-binding</keyword>
<dbReference type="Gene3D" id="1.10.150.130">
    <property type="match status" value="1"/>
</dbReference>
<evidence type="ECO:0000313" key="3">
    <source>
        <dbReference type="Proteomes" id="UP001159405"/>
    </source>
</evidence>
<dbReference type="PANTHER" id="PTHR35617:SF3">
    <property type="entry name" value="CORE-BINDING (CB) DOMAIN-CONTAINING PROTEIN"/>
    <property type="match status" value="1"/>
</dbReference>
<protein>
    <submittedName>
        <fullName evidence="2">Uncharacterized protein</fullName>
    </submittedName>
</protein>
<comment type="caution">
    <text evidence="2">The sequence shown here is derived from an EMBL/GenBank/DDBJ whole genome shotgun (WGS) entry which is preliminary data.</text>
</comment>
<dbReference type="InterPro" id="IPR010998">
    <property type="entry name" value="Integrase_recombinase_N"/>
</dbReference>
<dbReference type="SUPFAM" id="SSF47823">
    <property type="entry name" value="lambda integrase-like, N-terminal domain"/>
    <property type="match status" value="1"/>
</dbReference>
<keyword evidence="3" id="KW-1185">Reference proteome</keyword>
<reference evidence="2 3" key="1">
    <citation type="submission" date="2022-05" db="EMBL/GenBank/DDBJ databases">
        <authorList>
            <consortium name="Genoscope - CEA"/>
            <person name="William W."/>
        </authorList>
    </citation>
    <scope>NUCLEOTIDE SEQUENCE [LARGE SCALE GENOMIC DNA]</scope>
</reference>
<evidence type="ECO:0000313" key="2">
    <source>
        <dbReference type="EMBL" id="CAH3127700.1"/>
    </source>
</evidence>
<accession>A0ABN8NZZ1</accession>
<dbReference type="Proteomes" id="UP001159405">
    <property type="component" value="Unassembled WGS sequence"/>
</dbReference>
<evidence type="ECO:0000256" key="1">
    <source>
        <dbReference type="ARBA" id="ARBA00023125"/>
    </source>
</evidence>
<dbReference type="EMBL" id="CALNXK010000044">
    <property type="protein sequence ID" value="CAH3127700.1"/>
    <property type="molecule type" value="Genomic_DNA"/>
</dbReference>
<name>A0ABN8NZZ1_9CNID</name>
<sequence length="127" mass="14256">MDFCSEWKTDPYDPPVTVVLEFLVSLHEKGLTYTTINTARSAVSAVTIPKSNMTVGSHPLVSRFMNVTNGFEFLFMEHVKQSRPGYRAPSVLLQAYPADLSLCVSTCLAEYLERTKPLRGAESKLFY</sequence>
<gene>
    <name evidence="2" type="ORF">PLOB_00033344</name>
</gene>
<dbReference type="PANTHER" id="PTHR35617">
    <property type="entry name" value="PHAGE_INTEGRASE DOMAIN-CONTAINING PROTEIN"/>
    <property type="match status" value="1"/>
</dbReference>